<dbReference type="EMBL" id="MF155261">
    <property type="protein sequence ID" value="ASK86271.1"/>
    <property type="molecule type" value="mRNA"/>
</dbReference>
<name>A0A220W0J7_9ECHI</name>
<dbReference type="AlphaFoldDB" id="A0A220W0J7"/>
<sequence>MLTGLARERAYLVAPSYYQKRQMTVDPFTTMQILRDLHQTAEKERQRQKAIDINGRLFAAGGRR</sequence>
<proteinExistence type="evidence at transcript level"/>
<reference evidence="1" key="1">
    <citation type="journal article" date="2017" name="J. ISSAAS">
        <title>Ophiuroid Phylotranscriptomics Enables Discovery Of Novel Echinoderm Representatives Of Bilaterian Neuropeptide Families And Reconstruction Of Neuropeptide Precursor Evolution Over ~270 Million Years.</title>
        <authorList>
            <person name="Zandawala M."/>
            <person name="Yanez L.A."/>
            <person name="Moghul I."/>
            <person name="Delroisse J."/>
            <person name="Abylkassimova N."/>
            <person name="Hugall A."/>
            <person name="O'Hara T."/>
            <person name="Elphick M.R."/>
        </authorList>
    </citation>
    <scope>NUCLEOTIDE SEQUENCE</scope>
</reference>
<accession>A0A220W0J7</accession>
<organism evidence="1">
    <name type="scientific">Ophionotus victoriae</name>
    <dbReference type="NCBI Taxonomy" id="667017"/>
    <lineage>
        <taxon>Eukaryota</taxon>
        <taxon>Metazoa</taxon>
        <taxon>Echinodermata</taxon>
        <taxon>Eleutherozoa</taxon>
        <taxon>Asterozoa</taxon>
        <taxon>Ophiuroidea</taxon>
        <taxon>Myophiuroidea</taxon>
        <taxon>Metophiurida</taxon>
        <taxon>Ophintegrida</taxon>
        <taxon>Amphilepidida</taxon>
        <taxon>Ophiurina</taxon>
        <taxon>Chilophiurina</taxon>
        <taxon>Ophiuridae</taxon>
        <taxon>Ophiurinae</taxon>
        <taxon>Ophionotus</taxon>
    </lineage>
</organism>
<protein>
    <submittedName>
        <fullName evidence="1">Corticotropin-releasing hormone 3</fullName>
    </submittedName>
</protein>
<evidence type="ECO:0000313" key="1">
    <source>
        <dbReference type="EMBL" id="ASK86271.1"/>
    </source>
</evidence>